<dbReference type="OrthoDB" id="10630282at2759"/>
<organism evidence="1 2">
    <name type="scientific">Tigriopus californicus</name>
    <name type="common">Marine copepod</name>
    <dbReference type="NCBI Taxonomy" id="6832"/>
    <lineage>
        <taxon>Eukaryota</taxon>
        <taxon>Metazoa</taxon>
        <taxon>Ecdysozoa</taxon>
        <taxon>Arthropoda</taxon>
        <taxon>Crustacea</taxon>
        <taxon>Multicrustacea</taxon>
        <taxon>Hexanauplia</taxon>
        <taxon>Copepoda</taxon>
        <taxon>Harpacticoida</taxon>
        <taxon>Harpacticidae</taxon>
        <taxon>Tigriopus</taxon>
    </lineage>
</organism>
<dbReference type="AlphaFoldDB" id="A0A553PES8"/>
<protein>
    <submittedName>
        <fullName evidence="1">Uncharacterized protein</fullName>
    </submittedName>
</protein>
<evidence type="ECO:0000313" key="1">
    <source>
        <dbReference type="EMBL" id="TRY76182.1"/>
    </source>
</evidence>
<name>A0A553PES8_TIGCA</name>
<sequence>MNLKKALRVNLGYCVALVIIFLVFLHVSVDVASGLERKTKFWLCLTQVTRKMIDCSQQRHLPCCRVIRHNRRKYSRNIHSDKSPIEFIELLKENTTTTRTSVFTPTTTSTSTTFSTTTATSTITTSIGTTAIDIITISPPTITTTLELLTTTPPQPTFSPTKSNSAFWGNNDLGTTIVSGDDSVPDKDDIPNEAPFRPEPKPLKVSKAQFKGGHRRGIPKNKRKNFYRPNRYFGLQFHEVKPHVGYNRALCMKIKVPCRFVNDHACCRFRMPIGLVARARSMDGSADLKWRGYPWPGSQPTGPEARSLFPAPASPTSSHVQYSHATNKRLVRIPEYHYNGSPEVASTLLDNCWRLHYVDCSASKFQSHPCCRLVTQEESNPISPSDNRLTRWLKLKDVS</sequence>
<accession>A0A553PES8</accession>
<evidence type="ECO:0000313" key="2">
    <source>
        <dbReference type="Proteomes" id="UP000318571"/>
    </source>
</evidence>
<reference evidence="1 2" key="1">
    <citation type="journal article" date="2018" name="Nat. Ecol. Evol.">
        <title>Genomic signatures of mitonuclear coevolution across populations of Tigriopus californicus.</title>
        <authorList>
            <person name="Barreto F.S."/>
            <person name="Watson E.T."/>
            <person name="Lima T.G."/>
            <person name="Willett C.S."/>
            <person name="Edmands S."/>
            <person name="Li W."/>
            <person name="Burton R.S."/>
        </authorList>
    </citation>
    <scope>NUCLEOTIDE SEQUENCE [LARGE SCALE GENOMIC DNA]</scope>
    <source>
        <strain evidence="1 2">San Diego</strain>
    </source>
</reference>
<dbReference type="Proteomes" id="UP000318571">
    <property type="component" value="Chromosome 5"/>
</dbReference>
<comment type="caution">
    <text evidence="1">The sequence shown here is derived from an EMBL/GenBank/DDBJ whole genome shotgun (WGS) entry which is preliminary data.</text>
</comment>
<keyword evidence="2" id="KW-1185">Reference proteome</keyword>
<gene>
    <name evidence="1" type="ORF">TCAL_14757</name>
</gene>
<proteinExistence type="predicted"/>
<dbReference type="EMBL" id="VCGU01000004">
    <property type="protein sequence ID" value="TRY76182.1"/>
    <property type="molecule type" value="Genomic_DNA"/>
</dbReference>
<dbReference type="STRING" id="6832.A0A553PES8"/>